<dbReference type="Proteomes" id="UP000799766">
    <property type="component" value="Unassembled WGS sequence"/>
</dbReference>
<keyword evidence="1" id="KW-0227">DNA damage</keyword>
<dbReference type="InterPro" id="IPR036388">
    <property type="entry name" value="WH-like_DNA-bd_sf"/>
</dbReference>
<dbReference type="AlphaFoldDB" id="A0A6A6P142"/>
<evidence type="ECO:0000313" key="3">
    <source>
        <dbReference type="EMBL" id="KAF2457751.1"/>
    </source>
</evidence>
<organism evidence="3 4">
    <name type="scientific">Lineolata rhizophorae</name>
    <dbReference type="NCBI Taxonomy" id="578093"/>
    <lineage>
        <taxon>Eukaryota</taxon>
        <taxon>Fungi</taxon>
        <taxon>Dikarya</taxon>
        <taxon>Ascomycota</taxon>
        <taxon>Pezizomycotina</taxon>
        <taxon>Dothideomycetes</taxon>
        <taxon>Dothideomycetes incertae sedis</taxon>
        <taxon>Lineolatales</taxon>
        <taxon>Lineolataceae</taxon>
        <taxon>Lineolata</taxon>
    </lineage>
</organism>
<evidence type="ECO:0000256" key="1">
    <source>
        <dbReference type="ARBA" id="ARBA00022763"/>
    </source>
</evidence>
<dbReference type="Pfam" id="PF01035">
    <property type="entry name" value="DNA_binding_1"/>
    <property type="match status" value="1"/>
</dbReference>
<dbReference type="OrthoDB" id="2548197at2759"/>
<dbReference type="PANTHER" id="PTHR42942">
    <property type="entry name" value="6-O-METHYLGUANINE DNA METHYLTRANSFERASE"/>
    <property type="match status" value="1"/>
</dbReference>
<dbReference type="InterPro" id="IPR052520">
    <property type="entry name" value="ATL_DNA_repair"/>
</dbReference>
<feature type="non-terminal residue" evidence="3">
    <location>
        <position position="129"/>
    </location>
</feature>
<dbReference type="InterPro" id="IPR014048">
    <property type="entry name" value="MethylDNA_cys_MeTrfase_DNA-bd"/>
</dbReference>
<proteinExistence type="predicted"/>
<gene>
    <name evidence="3" type="ORF">BDY21DRAFT_276547</name>
</gene>
<dbReference type="GO" id="GO:0006281">
    <property type="term" value="P:DNA repair"/>
    <property type="evidence" value="ECO:0007669"/>
    <property type="project" value="InterPro"/>
</dbReference>
<evidence type="ECO:0000259" key="2">
    <source>
        <dbReference type="Pfam" id="PF01035"/>
    </source>
</evidence>
<dbReference type="InterPro" id="IPR036217">
    <property type="entry name" value="MethylDNA_cys_MeTrfase_DNAb"/>
</dbReference>
<evidence type="ECO:0000313" key="4">
    <source>
        <dbReference type="Proteomes" id="UP000799766"/>
    </source>
</evidence>
<dbReference type="CDD" id="cd06445">
    <property type="entry name" value="ATase"/>
    <property type="match status" value="1"/>
</dbReference>
<dbReference type="GO" id="GO:0003824">
    <property type="term" value="F:catalytic activity"/>
    <property type="evidence" value="ECO:0007669"/>
    <property type="project" value="InterPro"/>
</dbReference>
<keyword evidence="4" id="KW-1185">Reference proteome</keyword>
<accession>A0A6A6P142</accession>
<reference evidence="3" key="1">
    <citation type="journal article" date="2020" name="Stud. Mycol.">
        <title>101 Dothideomycetes genomes: a test case for predicting lifestyles and emergence of pathogens.</title>
        <authorList>
            <person name="Haridas S."/>
            <person name="Albert R."/>
            <person name="Binder M."/>
            <person name="Bloem J."/>
            <person name="Labutti K."/>
            <person name="Salamov A."/>
            <person name="Andreopoulos B."/>
            <person name="Baker S."/>
            <person name="Barry K."/>
            <person name="Bills G."/>
            <person name="Bluhm B."/>
            <person name="Cannon C."/>
            <person name="Castanera R."/>
            <person name="Culley D."/>
            <person name="Daum C."/>
            <person name="Ezra D."/>
            <person name="Gonzalez J."/>
            <person name="Henrissat B."/>
            <person name="Kuo A."/>
            <person name="Liang C."/>
            <person name="Lipzen A."/>
            <person name="Lutzoni F."/>
            <person name="Magnuson J."/>
            <person name="Mondo S."/>
            <person name="Nolan M."/>
            <person name="Ohm R."/>
            <person name="Pangilinan J."/>
            <person name="Park H.-J."/>
            <person name="Ramirez L."/>
            <person name="Alfaro M."/>
            <person name="Sun H."/>
            <person name="Tritt A."/>
            <person name="Yoshinaga Y."/>
            <person name="Zwiers L.-H."/>
            <person name="Turgeon B."/>
            <person name="Goodwin S."/>
            <person name="Spatafora J."/>
            <person name="Crous P."/>
            <person name="Grigoriev I."/>
        </authorList>
    </citation>
    <scope>NUCLEOTIDE SEQUENCE</scope>
    <source>
        <strain evidence="3">ATCC 16933</strain>
    </source>
</reference>
<name>A0A6A6P142_9PEZI</name>
<feature type="domain" description="Methylated-DNA-[protein]-cysteine S-methyltransferase DNA binding" evidence="2">
    <location>
        <begin position="9"/>
        <end position="91"/>
    </location>
</feature>
<dbReference type="EMBL" id="MU001679">
    <property type="protein sequence ID" value="KAF2457751.1"/>
    <property type="molecule type" value="Genomic_DNA"/>
</dbReference>
<protein>
    <submittedName>
        <fullName evidence="3">MGMT family protein</fullName>
    </submittedName>
</protein>
<dbReference type="Gene3D" id="1.10.10.10">
    <property type="entry name" value="Winged helix-like DNA-binding domain superfamily/Winged helix DNA-binding domain"/>
    <property type="match status" value="1"/>
</dbReference>
<sequence length="129" mass="13938">RTEEAAAWFAAVYQAVQEIPRGRVTSYGHIAQLVGVALKHLPAAQAAADDGPVWHDDNVPWQRVVNAKGRISPRGPGGASRQAAALRREGVTIERGAMGEFYLDLMKYGWFPDELPSEVPAEAPSASDD</sequence>
<feature type="non-terminal residue" evidence="3">
    <location>
        <position position="1"/>
    </location>
</feature>
<dbReference type="PANTHER" id="PTHR42942:SF1">
    <property type="entry name" value="ALKYLTRANSFERASE-LIKE PROTEIN 1"/>
    <property type="match status" value="1"/>
</dbReference>
<dbReference type="SUPFAM" id="SSF46767">
    <property type="entry name" value="Methylated DNA-protein cysteine methyltransferase, C-terminal domain"/>
    <property type="match status" value="1"/>
</dbReference>